<evidence type="ECO:0000256" key="6">
    <source>
        <dbReference type="ARBA" id="ARBA00022792"/>
    </source>
</evidence>
<accession>A0AAD6LKY4</accession>
<dbReference type="GO" id="GO:0042720">
    <property type="term" value="C:mitochondrial inner membrane peptidase complex"/>
    <property type="evidence" value="ECO:0007669"/>
    <property type="project" value="InterPro"/>
</dbReference>
<dbReference type="InterPro" id="IPR019533">
    <property type="entry name" value="Peptidase_S26"/>
</dbReference>
<evidence type="ECO:0000313" key="13">
    <source>
        <dbReference type="EMBL" id="KAJ6968881.1"/>
    </source>
</evidence>
<evidence type="ECO:0000256" key="5">
    <source>
        <dbReference type="ARBA" id="ARBA00022692"/>
    </source>
</evidence>
<comment type="subcellular location">
    <subcellularLocation>
        <location evidence="1">Mitochondrion inner membrane</location>
        <topology evidence="1">Single-pass membrane protein</topology>
    </subcellularLocation>
</comment>
<protein>
    <recommendedName>
        <fullName evidence="3">Mitochondrial inner membrane protease subunit 2</fullName>
    </recommendedName>
</protein>
<dbReference type="AlphaFoldDB" id="A0AAD6LKY4"/>
<gene>
    <name evidence="13" type="ORF">NC653_036757</name>
</gene>
<organism evidence="13 14">
    <name type="scientific">Populus alba x Populus x berolinensis</name>
    <dbReference type="NCBI Taxonomy" id="444605"/>
    <lineage>
        <taxon>Eukaryota</taxon>
        <taxon>Viridiplantae</taxon>
        <taxon>Streptophyta</taxon>
        <taxon>Embryophyta</taxon>
        <taxon>Tracheophyta</taxon>
        <taxon>Spermatophyta</taxon>
        <taxon>Magnoliopsida</taxon>
        <taxon>eudicotyledons</taxon>
        <taxon>Gunneridae</taxon>
        <taxon>Pentapetalae</taxon>
        <taxon>rosids</taxon>
        <taxon>fabids</taxon>
        <taxon>Malpighiales</taxon>
        <taxon>Salicaceae</taxon>
        <taxon>Saliceae</taxon>
        <taxon>Populus</taxon>
    </lineage>
</organism>
<keyword evidence="9" id="KW-0496">Mitochondrion</keyword>
<keyword evidence="14" id="KW-1185">Reference proteome</keyword>
<evidence type="ECO:0000256" key="8">
    <source>
        <dbReference type="ARBA" id="ARBA00022989"/>
    </source>
</evidence>
<dbReference type="PANTHER" id="PTHR46041:SF2">
    <property type="entry name" value="MITOCHONDRIAL INNER MEMBRANE PROTEASE SUBUNIT 2"/>
    <property type="match status" value="1"/>
</dbReference>
<dbReference type="PANTHER" id="PTHR46041">
    <property type="entry name" value="MITOCHONDRIAL INNER MEMBRANE PROTEASE SUBUNIT 2"/>
    <property type="match status" value="1"/>
</dbReference>
<evidence type="ECO:0000256" key="11">
    <source>
        <dbReference type="PIRSR" id="PIRSR600223-1"/>
    </source>
</evidence>
<comment type="caution">
    <text evidence="13">The sequence shown here is derived from an EMBL/GenBank/DDBJ whole genome shotgun (WGS) entry which is preliminary data.</text>
</comment>
<dbReference type="Proteomes" id="UP001164929">
    <property type="component" value="Chromosome 16"/>
</dbReference>
<dbReference type="InterPro" id="IPR037730">
    <property type="entry name" value="IMP2"/>
</dbReference>
<evidence type="ECO:0000256" key="4">
    <source>
        <dbReference type="ARBA" id="ARBA00022670"/>
    </source>
</evidence>
<comment type="similarity">
    <text evidence="2">Belongs to the peptidase S26 family. IMP2 subfamily.</text>
</comment>
<evidence type="ECO:0000313" key="14">
    <source>
        <dbReference type="Proteomes" id="UP001164929"/>
    </source>
</evidence>
<dbReference type="CDD" id="cd06530">
    <property type="entry name" value="S26_SPase_I"/>
    <property type="match status" value="1"/>
</dbReference>
<feature type="active site" evidence="11">
    <location>
        <position position="107"/>
    </location>
</feature>
<dbReference type="InterPro" id="IPR036286">
    <property type="entry name" value="LexA/Signal_pep-like_sf"/>
</dbReference>
<feature type="domain" description="Peptidase S26" evidence="12">
    <location>
        <begin position="124"/>
        <end position="152"/>
    </location>
</feature>
<reference evidence="13 14" key="1">
    <citation type="journal article" date="2023" name="Mol. Ecol. Resour.">
        <title>Chromosome-level genome assembly of a triploid poplar Populus alba 'Berolinensis'.</title>
        <authorList>
            <person name="Chen S."/>
            <person name="Yu Y."/>
            <person name="Wang X."/>
            <person name="Wang S."/>
            <person name="Zhang T."/>
            <person name="Zhou Y."/>
            <person name="He R."/>
            <person name="Meng N."/>
            <person name="Wang Y."/>
            <person name="Liu W."/>
            <person name="Liu Z."/>
            <person name="Liu J."/>
            <person name="Guo Q."/>
            <person name="Huang H."/>
            <person name="Sederoff R.R."/>
            <person name="Wang G."/>
            <person name="Qu G."/>
            <person name="Chen S."/>
        </authorList>
    </citation>
    <scope>NUCLEOTIDE SEQUENCE [LARGE SCALE GENOMIC DNA]</scope>
    <source>
        <strain evidence="13">SC-2020</strain>
    </source>
</reference>
<dbReference type="PRINTS" id="PR00727">
    <property type="entry name" value="LEADERPTASE"/>
</dbReference>
<sequence>MFGIFAVCFTNNARSERMGSGSLLWNLTKKYLTVGVIGLTITDRYASIVPVRGGSMSPTFNPRTNTVLGSLDDRVLIEKFCLAKYKFSHGDVVVFRSPSDHKQKLIKRIIGLPGDWMGTPQNDVVKIPEGHCWVEGDNPASSMDSRSFGPFREGLRPLYGLLKEYARLREESFKTDFPPPHDLPLTVLFLCGITNSQVFPESRFNIPLSNHVAYLLSAPLLCGFTATKTVVLYIPY</sequence>
<dbReference type="SUPFAM" id="SSF51306">
    <property type="entry name" value="LexA/Signal peptidase"/>
    <property type="match status" value="1"/>
</dbReference>
<evidence type="ECO:0000256" key="2">
    <source>
        <dbReference type="ARBA" id="ARBA00007066"/>
    </source>
</evidence>
<dbReference type="GO" id="GO:0004252">
    <property type="term" value="F:serine-type endopeptidase activity"/>
    <property type="evidence" value="ECO:0007669"/>
    <property type="project" value="InterPro"/>
</dbReference>
<evidence type="ECO:0000256" key="3">
    <source>
        <dbReference type="ARBA" id="ARBA00013650"/>
    </source>
</evidence>
<evidence type="ECO:0000256" key="9">
    <source>
        <dbReference type="ARBA" id="ARBA00023128"/>
    </source>
</evidence>
<keyword evidence="8" id="KW-1133">Transmembrane helix</keyword>
<dbReference type="InterPro" id="IPR000223">
    <property type="entry name" value="Pept_S26A_signal_pept_1"/>
</dbReference>
<dbReference type="Gene3D" id="2.10.109.10">
    <property type="entry name" value="Umud Fragment, subunit A"/>
    <property type="match status" value="1"/>
</dbReference>
<proteinExistence type="inferred from homology"/>
<evidence type="ECO:0000259" key="12">
    <source>
        <dbReference type="Pfam" id="PF10502"/>
    </source>
</evidence>
<name>A0AAD6LKY4_9ROSI</name>
<dbReference type="NCBIfam" id="TIGR02227">
    <property type="entry name" value="sigpep_I_bact"/>
    <property type="match status" value="1"/>
</dbReference>
<evidence type="ECO:0000256" key="1">
    <source>
        <dbReference type="ARBA" id="ARBA00004434"/>
    </source>
</evidence>
<evidence type="ECO:0000256" key="7">
    <source>
        <dbReference type="ARBA" id="ARBA00022801"/>
    </source>
</evidence>
<keyword evidence="10" id="KW-0472">Membrane</keyword>
<dbReference type="Pfam" id="PF10502">
    <property type="entry name" value="Peptidase_S26"/>
    <property type="match status" value="2"/>
</dbReference>
<feature type="active site" evidence="11">
    <location>
        <position position="55"/>
    </location>
</feature>
<keyword evidence="7" id="KW-0378">Hydrolase</keyword>
<keyword evidence="6" id="KW-0999">Mitochondrion inner membrane</keyword>
<dbReference type="GO" id="GO:0006627">
    <property type="term" value="P:protein processing involved in protein targeting to mitochondrion"/>
    <property type="evidence" value="ECO:0007669"/>
    <property type="project" value="InterPro"/>
</dbReference>
<dbReference type="GO" id="GO:0006465">
    <property type="term" value="P:signal peptide processing"/>
    <property type="evidence" value="ECO:0007669"/>
    <property type="project" value="InterPro"/>
</dbReference>
<keyword evidence="5" id="KW-0812">Transmembrane</keyword>
<evidence type="ECO:0000256" key="10">
    <source>
        <dbReference type="ARBA" id="ARBA00023136"/>
    </source>
</evidence>
<feature type="domain" description="Peptidase S26" evidence="12">
    <location>
        <begin position="26"/>
        <end position="116"/>
    </location>
</feature>
<keyword evidence="4" id="KW-0645">Protease</keyword>
<dbReference type="EMBL" id="JAQIZT010000016">
    <property type="protein sequence ID" value="KAJ6968881.1"/>
    <property type="molecule type" value="Genomic_DNA"/>
</dbReference>